<keyword evidence="3" id="KW-1185">Reference proteome</keyword>
<dbReference type="Proteomes" id="UP001162131">
    <property type="component" value="Unassembled WGS sequence"/>
</dbReference>
<evidence type="ECO:0000313" key="2">
    <source>
        <dbReference type="EMBL" id="CAG9310810.1"/>
    </source>
</evidence>
<dbReference type="AlphaFoldDB" id="A0AAU9IMU1"/>
<protein>
    <submittedName>
        <fullName evidence="2">Uncharacterized protein</fullName>
    </submittedName>
</protein>
<organism evidence="2 3">
    <name type="scientific">Blepharisma stoltei</name>
    <dbReference type="NCBI Taxonomy" id="1481888"/>
    <lineage>
        <taxon>Eukaryota</taxon>
        <taxon>Sar</taxon>
        <taxon>Alveolata</taxon>
        <taxon>Ciliophora</taxon>
        <taxon>Postciliodesmatophora</taxon>
        <taxon>Heterotrichea</taxon>
        <taxon>Heterotrichida</taxon>
        <taxon>Blepharismidae</taxon>
        <taxon>Blepharisma</taxon>
    </lineage>
</organism>
<reference evidence="2" key="1">
    <citation type="submission" date="2021-09" db="EMBL/GenBank/DDBJ databases">
        <authorList>
            <consortium name="AG Swart"/>
            <person name="Singh M."/>
            <person name="Singh A."/>
            <person name="Seah K."/>
            <person name="Emmerich C."/>
        </authorList>
    </citation>
    <scope>NUCLEOTIDE SEQUENCE</scope>
    <source>
        <strain evidence="2">ATCC30299</strain>
    </source>
</reference>
<feature type="region of interest" description="Disordered" evidence="1">
    <location>
        <begin position="1"/>
        <end position="24"/>
    </location>
</feature>
<comment type="caution">
    <text evidence="2">The sequence shown here is derived from an EMBL/GenBank/DDBJ whole genome shotgun (WGS) entry which is preliminary data.</text>
</comment>
<proteinExistence type="predicted"/>
<evidence type="ECO:0000313" key="3">
    <source>
        <dbReference type="Proteomes" id="UP001162131"/>
    </source>
</evidence>
<sequence>MSSKTPYHRYSNSNPSKLPKSLNSTCVSEKQIPKLKLFSTDSSQNSSFQPNFAFQTFTSKPRHKRTISGINSIVCEFNSPSPKNNWNLNIASANKINPHKGFSKCAEVLKLSPDQPDTYESTASEEEFREIKRISSLNLDSPSKNTPNDSCNELANEMAIIKASQEFLLCHNNNKRVGVKQKMLEILNSRKNEIEIKRYKFRLQIVKEIHKEEWDKKLIIAFRENDEKDFGVFCNESGTLLKITEGRRFPERLLVSQMKMAYYFDVNENRLVQCAPSKSVDAVVLI</sequence>
<name>A0AAU9IMU1_9CILI</name>
<evidence type="ECO:0000256" key="1">
    <source>
        <dbReference type="SAM" id="MobiDB-lite"/>
    </source>
</evidence>
<accession>A0AAU9IMU1</accession>
<gene>
    <name evidence="2" type="ORF">BSTOLATCC_MIC2524</name>
</gene>
<dbReference type="EMBL" id="CAJZBQ010000003">
    <property type="protein sequence ID" value="CAG9310810.1"/>
    <property type="molecule type" value="Genomic_DNA"/>
</dbReference>